<dbReference type="Pfam" id="PF00394">
    <property type="entry name" value="Cu-oxidase"/>
    <property type="match status" value="1"/>
</dbReference>
<dbReference type="GO" id="GO:0016491">
    <property type="term" value="F:oxidoreductase activity"/>
    <property type="evidence" value="ECO:0007669"/>
    <property type="project" value="UniProtKB-KW"/>
</dbReference>
<gene>
    <name evidence="6" type="ordered locus">RPC_2390</name>
</gene>
<dbReference type="OrthoDB" id="9757546at2"/>
<dbReference type="InterPro" id="IPR006311">
    <property type="entry name" value="TAT_signal"/>
</dbReference>
<dbReference type="eggNOG" id="COG2132">
    <property type="taxonomic scope" value="Bacteria"/>
</dbReference>
<evidence type="ECO:0000259" key="5">
    <source>
        <dbReference type="Pfam" id="PF07731"/>
    </source>
</evidence>
<reference evidence="6" key="1">
    <citation type="submission" date="2006-03" db="EMBL/GenBank/DDBJ databases">
        <title>Complete sequence of Rhodopseudomonas palustris BisB18.</title>
        <authorList>
            <consortium name="US DOE Joint Genome Institute"/>
            <person name="Copeland A."/>
            <person name="Lucas S."/>
            <person name="Lapidus A."/>
            <person name="Barry K."/>
            <person name="Detter J.C."/>
            <person name="Glavina del Rio T."/>
            <person name="Hammon N."/>
            <person name="Israni S."/>
            <person name="Dalin E."/>
            <person name="Tice H."/>
            <person name="Pitluck S."/>
            <person name="Chain P."/>
            <person name="Malfatti S."/>
            <person name="Shin M."/>
            <person name="Vergez L."/>
            <person name="Schmutz J."/>
            <person name="Larimer F."/>
            <person name="Land M."/>
            <person name="Hauser L."/>
            <person name="Pelletier D.A."/>
            <person name="Kyrpides N."/>
            <person name="Anderson I."/>
            <person name="Oda Y."/>
            <person name="Harwood C.S."/>
            <person name="Richardson P."/>
        </authorList>
    </citation>
    <scope>NUCLEOTIDE SEQUENCE [LARGE SCALE GENOMIC DNA]</scope>
    <source>
        <strain evidence="6">BisB18</strain>
    </source>
</reference>
<dbReference type="CDD" id="cd13885">
    <property type="entry name" value="CuRO_2_CumA_like"/>
    <property type="match status" value="1"/>
</dbReference>
<keyword evidence="3" id="KW-0186">Copper</keyword>
<dbReference type="PANTHER" id="PTHR11709">
    <property type="entry name" value="MULTI-COPPER OXIDASE"/>
    <property type="match status" value="1"/>
</dbReference>
<feature type="domain" description="Plastocyanin-like" evidence="5">
    <location>
        <begin position="338"/>
        <end position="431"/>
    </location>
</feature>
<dbReference type="GO" id="GO:0005507">
    <property type="term" value="F:copper ion binding"/>
    <property type="evidence" value="ECO:0007669"/>
    <property type="project" value="InterPro"/>
</dbReference>
<dbReference type="STRING" id="316056.RPC_2390"/>
<dbReference type="InterPro" id="IPR045087">
    <property type="entry name" value="Cu-oxidase_fam"/>
</dbReference>
<dbReference type="KEGG" id="rpc:RPC_2390"/>
<accession>Q215J4</accession>
<dbReference type="SUPFAM" id="SSF49503">
    <property type="entry name" value="Cupredoxins"/>
    <property type="match status" value="2"/>
</dbReference>
<dbReference type="InterPro" id="IPR001117">
    <property type="entry name" value="Cu-oxidase_2nd"/>
</dbReference>
<keyword evidence="1" id="KW-0479">Metal-binding</keyword>
<evidence type="ECO:0000256" key="1">
    <source>
        <dbReference type="ARBA" id="ARBA00022723"/>
    </source>
</evidence>
<organism evidence="6">
    <name type="scientific">Rhodopseudomonas palustris (strain BisB18)</name>
    <dbReference type="NCBI Taxonomy" id="316056"/>
    <lineage>
        <taxon>Bacteria</taxon>
        <taxon>Pseudomonadati</taxon>
        <taxon>Pseudomonadota</taxon>
        <taxon>Alphaproteobacteria</taxon>
        <taxon>Hyphomicrobiales</taxon>
        <taxon>Nitrobacteraceae</taxon>
        <taxon>Rhodopseudomonas</taxon>
    </lineage>
</organism>
<proteinExistence type="predicted"/>
<dbReference type="HOGENOM" id="CLU_009100_6_1_5"/>
<evidence type="ECO:0000313" key="6">
    <source>
        <dbReference type="EMBL" id="ABD87942.1"/>
    </source>
</evidence>
<evidence type="ECO:0000256" key="2">
    <source>
        <dbReference type="ARBA" id="ARBA00023002"/>
    </source>
</evidence>
<name>Q215J4_RHOPB</name>
<feature type="domain" description="Plastocyanin-like" evidence="4">
    <location>
        <begin position="191"/>
        <end position="275"/>
    </location>
</feature>
<dbReference type="PROSITE" id="PS51318">
    <property type="entry name" value="TAT"/>
    <property type="match status" value="1"/>
</dbReference>
<dbReference type="Pfam" id="PF07731">
    <property type="entry name" value="Cu-oxidase_2"/>
    <property type="match status" value="1"/>
</dbReference>
<evidence type="ECO:0000259" key="4">
    <source>
        <dbReference type="Pfam" id="PF00394"/>
    </source>
</evidence>
<sequence length="441" mass="46587">MNATSNACGIPLNRRRLIEGLGAASLAAALPRRLLAAPSRAVLLRATTGLAALRAGQPETAIATLTAQPPQNALRFRRGDELAVRFENALAAPALLGWRGIADAAIEPLLARRAVTGGGSDSVALTLRHAGTALCDLRLLGDGGAQPLPARAVIVEEAEPVAVDRDEVLLIEDWRVAPDGRALAPGRDAKDAATVYTVNGATAFELKIRAGQRLRLRFINGCQRSVAAVKIADHECQVMAIDGQPCEPFPARGGQLLLAPGTRVDGFVDAQRPPGSSAAILLHDGATARPIARLVYSEEPPVRAGSLPPAAPLPSNGLPAQLDLKAAQRVDLALDGAAWQRPAAFNPAAAPAFRTKRGRTVVLALSHRAAGPMVFHLHGHHFRLLDRLDDGWKPFWLDTLVVGPGQTQRVAFAAETAGPWLLEAMAADWSAPRMVSTYLVD</sequence>
<dbReference type="Gene3D" id="2.60.40.420">
    <property type="entry name" value="Cupredoxins - blue copper proteins"/>
    <property type="match status" value="2"/>
</dbReference>
<protein>
    <submittedName>
        <fullName evidence="6">Twin-arginine translocation pathway signal</fullName>
    </submittedName>
</protein>
<dbReference type="RefSeq" id="WP_011472839.1">
    <property type="nucleotide sequence ID" value="NC_007925.1"/>
</dbReference>
<evidence type="ECO:0000256" key="3">
    <source>
        <dbReference type="ARBA" id="ARBA00023008"/>
    </source>
</evidence>
<dbReference type="AlphaFoldDB" id="Q215J4"/>
<keyword evidence="2" id="KW-0560">Oxidoreductase</keyword>
<dbReference type="PANTHER" id="PTHR11709:SF394">
    <property type="entry name" value="FI03373P-RELATED"/>
    <property type="match status" value="1"/>
</dbReference>
<dbReference type="InterPro" id="IPR011706">
    <property type="entry name" value="Cu-oxidase_C"/>
</dbReference>
<dbReference type="EMBL" id="CP000301">
    <property type="protein sequence ID" value="ABD87942.1"/>
    <property type="molecule type" value="Genomic_DNA"/>
</dbReference>
<dbReference type="InterPro" id="IPR008972">
    <property type="entry name" value="Cupredoxin"/>
</dbReference>